<name>A0A1G8QW21_9PSED</name>
<sequence>MTSSEIDPHAGRPRRLADPDMQGITRDNRPAKPSDAGWRVRLMKQGTYVADRHFRDLAYNGRSRARTAAKCYRDDMVKQHEIVLGAPCKGTLALERQGAGLTQKALADLLGVSAGLIAKWERSDQLPEPARAILTAVIARTVIPTTGQCGWRDIHRIRTEVLKWSQKELAAVLGCSYAAVGFWERGQRLAPGWVLVYLWAICQGWNRCVHVVGGPINE</sequence>
<evidence type="ECO:0000256" key="1">
    <source>
        <dbReference type="ARBA" id="ARBA00023015"/>
    </source>
</evidence>
<gene>
    <name evidence="6" type="ORF">SAMN05216605_12181</name>
</gene>
<evidence type="ECO:0000313" key="7">
    <source>
        <dbReference type="Proteomes" id="UP000182894"/>
    </source>
</evidence>
<evidence type="ECO:0000256" key="2">
    <source>
        <dbReference type="ARBA" id="ARBA00023125"/>
    </source>
</evidence>
<keyword evidence="2 6" id="KW-0238">DNA-binding</keyword>
<protein>
    <submittedName>
        <fullName evidence="6">DNA-binding transcriptional regulator YiaG, contains XRE-type HTH domain</fullName>
    </submittedName>
</protein>
<dbReference type="SMART" id="SM00530">
    <property type="entry name" value="HTH_XRE"/>
    <property type="match status" value="2"/>
</dbReference>
<feature type="domain" description="HTH cro/C1-type" evidence="5">
    <location>
        <begin position="154"/>
        <end position="188"/>
    </location>
</feature>
<accession>A0A1G8QW21</accession>
<dbReference type="Pfam" id="PF01381">
    <property type="entry name" value="HTH_3"/>
    <property type="match status" value="2"/>
</dbReference>
<dbReference type="InterPro" id="IPR010982">
    <property type="entry name" value="Lambda_DNA-bd_dom_sf"/>
</dbReference>
<dbReference type="GO" id="GO:0003677">
    <property type="term" value="F:DNA binding"/>
    <property type="evidence" value="ECO:0007669"/>
    <property type="project" value="UniProtKB-KW"/>
</dbReference>
<dbReference type="CDD" id="cd00093">
    <property type="entry name" value="HTH_XRE"/>
    <property type="match status" value="2"/>
</dbReference>
<evidence type="ECO:0000259" key="5">
    <source>
        <dbReference type="PROSITE" id="PS50943"/>
    </source>
</evidence>
<dbReference type="InterPro" id="IPR001387">
    <property type="entry name" value="Cro/C1-type_HTH"/>
</dbReference>
<organism evidence="6 7">
    <name type="scientific">Pseudomonas abietaniphila</name>
    <dbReference type="NCBI Taxonomy" id="89065"/>
    <lineage>
        <taxon>Bacteria</taxon>
        <taxon>Pseudomonadati</taxon>
        <taxon>Pseudomonadota</taxon>
        <taxon>Gammaproteobacteria</taxon>
        <taxon>Pseudomonadales</taxon>
        <taxon>Pseudomonadaceae</taxon>
        <taxon>Pseudomonas</taxon>
    </lineage>
</organism>
<evidence type="ECO:0000256" key="4">
    <source>
        <dbReference type="SAM" id="MobiDB-lite"/>
    </source>
</evidence>
<keyword evidence="1" id="KW-0805">Transcription regulation</keyword>
<evidence type="ECO:0000256" key="3">
    <source>
        <dbReference type="ARBA" id="ARBA00023163"/>
    </source>
</evidence>
<dbReference type="Proteomes" id="UP000182894">
    <property type="component" value="Unassembled WGS sequence"/>
</dbReference>
<keyword evidence="3" id="KW-0804">Transcription</keyword>
<feature type="compositionally biased region" description="Basic and acidic residues" evidence="4">
    <location>
        <begin position="1"/>
        <end position="18"/>
    </location>
</feature>
<dbReference type="Gene3D" id="1.10.260.40">
    <property type="entry name" value="lambda repressor-like DNA-binding domains"/>
    <property type="match status" value="2"/>
</dbReference>
<reference evidence="7" key="1">
    <citation type="submission" date="2016-10" db="EMBL/GenBank/DDBJ databases">
        <authorList>
            <person name="Varghese N."/>
            <person name="Submissions S."/>
        </authorList>
    </citation>
    <scope>NUCLEOTIDE SEQUENCE [LARGE SCALE GENOMIC DNA]</scope>
    <source>
        <strain evidence="7">ATCC 700689</strain>
    </source>
</reference>
<dbReference type="PANTHER" id="PTHR36511">
    <property type="entry name" value="MERR FAMILY BACTERIAL REGULATORY PROTEIN"/>
    <property type="match status" value="1"/>
</dbReference>
<dbReference type="InterPro" id="IPR052359">
    <property type="entry name" value="HTH-type_reg/antitoxin"/>
</dbReference>
<evidence type="ECO:0000313" key="6">
    <source>
        <dbReference type="EMBL" id="SDJ08861.1"/>
    </source>
</evidence>
<dbReference type="PANTHER" id="PTHR36511:SF4">
    <property type="entry name" value="ANTITOXIN MQSA"/>
    <property type="match status" value="1"/>
</dbReference>
<dbReference type="PROSITE" id="PS50943">
    <property type="entry name" value="HTH_CROC1"/>
    <property type="match status" value="2"/>
</dbReference>
<keyword evidence="7" id="KW-1185">Reference proteome</keyword>
<proteinExistence type="predicted"/>
<dbReference type="EMBL" id="FNCO01000021">
    <property type="protein sequence ID" value="SDJ08861.1"/>
    <property type="molecule type" value="Genomic_DNA"/>
</dbReference>
<feature type="domain" description="HTH cro/C1-type" evidence="5">
    <location>
        <begin position="92"/>
        <end position="122"/>
    </location>
</feature>
<dbReference type="AlphaFoldDB" id="A0A1G8QW21"/>
<dbReference type="STRING" id="89065.SAMN05216605_12181"/>
<feature type="region of interest" description="Disordered" evidence="4">
    <location>
        <begin position="1"/>
        <end position="36"/>
    </location>
</feature>
<dbReference type="SUPFAM" id="SSF47413">
    <property type="entry name" value="lambda repressor-like DNA-binding domains"/>
    <property type="match status" value="2"/>
</dbReference>